<keyword evidence="10" id="KW-0472">Membrane</keyword>
<dbReference type="OMA" id="PIACRCA"/>
<dbReference type="InterPro" id="IPR000488">
    <property type="entry name" value="Death_dom"/>
</dbReference>
<dbReference type="PROSITE" id="PS50050">
    <property type="entry name" value="TNFR_NGFR_2"/>
    <property type="match status" value="1"/>
</dbReference>
<dbReference type="GO" id="GO:0005576">
    <property type="term" value="C:extracellular region"/>
    <property type="evidence" value="ECO:0007669"/>
    <property type="project" value="UniProtKB-SubCell"/>
</dbReference>
<dbReference type="InterPro" id="IPR052459">
    <property type="entry name" value="TNFRSF_decoy_receptor"/>
</dbReference>
<dbReference type="GO" id="GO:0007165">
    <property type="term" value="P:signal transduction"/>
    <property type="evidence" value="ECO:0007669"/>
    <property type="project" value="InterPro"/>
</dbReference>
<dbReference type="PROSITE" id="PS50017">
    <property type="entry name" value="DEATH_DOMAIN"/>
    <property type="match status" value="1"/>
</dbReference>
<keyword evidence="10" id="KW-0812">Transmembrane</keyword>
<comment type="caution">
    <text evidence="8">Lacks conserved residue(s) required for the propagation of feature annotation.</text>
</comment>
<dbReference type="SUPFAM" id="SSF47986">
    <property type="entry name" value="DEATH domain"/>
    <property type="match status" value="1"/>
</dbReference>
<organism evidence="13 14">
    <name type="scientific">Branchiostoma floridae</name>
    <name type="common">Florida lancelet</name>
    <name type="synonym">Amphioxus</name>
    <dbReference type="NCBI Taxonomy" id="7739"/>
    <lineage>
        <taxon>Eukaryota</taxon>
        <taxon>Metazoa</taxon>
        <taxon>Chordata</taxon>
        <taxon>Cephalochordata</taxon>
        <taxon>Leptocardii</taxon>
        <taxon>Amphioxiformes</taxon>
        <taxon>Branchiostomatidae</taxon>
        <taxon>Branchiostoma</taxon>
    </lineage>
</organism>
<keyword evidence="13" id="KW-1185">Reference proteome</keyword>
<dbReference type="GO" id="GO:0006915">
    <property type="term" value="P:apoptotic process"/>
    <property type="evidence" value="ECO:0007669"/>
    <property type="project" value="UniProtKB-KW"/>
</dbReference>
<evidence type="ECO:0000256" key="3">
    <source>
        <dbReference type="ARBA" id="ARBA00022703"/>
    </source>
</evidence>
<evidence type="ECO:0000259" key="12">
    <source>
        <dbReference type="PROSITE" id="PS50050"/>
    </source>
</evidence>
<evidence type="ECO:0000313" key="14">
    <source>
        <dbReference type="RefSeq" id="XP_035663157.1"/>
    </source>
</evidence>
<sequence length="518" mass="58157">MEWECELCDPGYFMVSPCADGLRNSTLCEMCKGRTFTPTHNNETSCVRCREPNHVVYSEEDTPIACRCAKGFHKRHSTCVRNAFCRPGKGIHRGGCQHCPEGQFSNQYSNTQHCRPWTNCTAKGMITMSEGTSRRDVICRDTSAMRGRRRHYRKQTMDAEKETVISTTQAPANTSERKILRQKGIAVAPTSSLKVIATTTTMITQSKTSDPRSQIAEISPAVSKDDPTHWLIIITIAVIMLLLLVIVMQITICQRGLREKTSKRKVTCRPKQESRDGEKSPVHHRAVLMSDEQIQVQEEPFEVPTSPTEFEGHLHVNEPPPYHSQDLQVINNCNCNCNSHENWDDTPENQDYEGEETSPKTHIPLGFSVSMEFAKTPLAHSSESLSSTHVSSASWQTSPSSVAYRKRIQERLAQVVTNVLSRSAMEHLVGGLGREWQALAQCLGLTPAEIDHILNENRSDLDKQIYEMIRRWQQGRTGEASISELYGALLECNMEELHNKLVSLEGAGAGCKTETIIQ</sequence>
<accession>A0A9J7KKB5</accession>
<feature type="region of interest" description="Disordered" evidence="9">
    <location>
        <begin position="262"/>
        <end position="283"/>
    </location>
</feature>
<dbReference type="SMART" id="SM00208">
    <property type="entry name" value="TNFR"/>
    <property type="match status" value="2"/>
</dbReference>
<keyword evidence="5" id="KW-0677">Repeat</keyword>
<dbReference type="Gene3D" id="1.10.533.10">
    <property type="entry name" value="Death Domain, Fas"/>
    <property type="match status" value="1"/>
</dbReference>
<keyword evidence="4" id="KW-0732">Signal</keyword>
<dbReference type="InterPro" id="IPR001368">
    <property type="entry name" value="TNFR/NGFR_Cys_rich_reg"/>
</dbReference>
<dbReference type="Gene3D" id="2.10.50.10">
    <property type="entry name" value="Tumor Necrosis Factor Receptor, subunit A, domain 2"/>
    <property type="match status" value="2"/>
</dbReference>
<feature type="domain" description="Death" evidence="11">
    <location>
        <begin position="432"/>
        <end position="505"/>
    </location>
</feature>
<dbReference type="KEGG" id="bfo:118406876"/>
<feature type="domain" description="TNFR-Cys" evidence="12">
    <location>
        <begin position="98"/>
        <end position="139"/>
    </location>
</feature>
<dbReference type="PANTHER" id="PTHR23097">
    <property type="entry name" value="TUMOR NECROSIS FACTOR RECEPTOR SUPERFAMILY MEMBER"/>
    <property type="match status" value="1"/>
</dbReference>
<keyword evidence="10" id="KW-1133">Transmembrane helix</keyword>
<gene>
    <name evidence="14" type="primary">LOC118406876</name>
</gene>
<dbReference type="CDD" id="cd01670">
    <property type="entry name" value="Death"/>
    <property type="match status" value="1"/>
</dbReference>
<evidence type="ECO:0000259" key="11">
    <source>
        <dbReference type="PROSITE" id="PS50017"/>
    </source>
</evidence>
<keyword evidence="3" id="KW-0053">Apoptosis</keyword>
<evidence type="ECO:0000313" key="13">
    <source>
        <dbReference type="Proteomes" id="UP000001554"/>
    </source>
</evidence>
<evidence type="ECO:0000256" key="9">
    <source>
        <dbReference type="SAM" id="MobiDB-lite"/>
    </source>
</evidence>
<dbReference type="InterPro" id="IPR011029">
    <property type="entry name" value="DEATH-like_dom_sf"/>
</dbReference>
<feature type="repeat" description="TNFR-Cys" evidence="8">
    <location>
        <begin position="98"/>
        <end position="139"/>
    </location>
</feature>
<feature type="compositionally biased region" description="Basic and acidic residues" evidence="9">
    <location>
        <begin position="270"/>
        <end position="281"/>
    </location>
</feature>
<dbReference type="RefSeq" id="XP_035663157.1">
    <property type="nucleotide sequence ID" value="XM_035807264.1"/>
</dbReference>
<evidence type="ECO:0000256" key="5">
    <source>
        <dbReference type="ARBA" id="ARBA00022737"/>
    </source>
</evidence>
<protein>
    <submittedName>
        <fullName evidence="14">Tumor necrosis factor receptor superfamily member 16-like</fullName>
    </submittedName>
</protein>
<name>A0A9J7KKB5_BRAFL</name>
<proteinExistence type="predicted"/>
<dbReference type="OrthoDB" id="9889060at2759"/>
<keyword evidence="7" id="KW-0325">Glycoprotein</keyword>
<evidence type="ECO:0000256" key="2">
    <source>
        <dbReference type="ARBA" id="ARBA00022525"/>
    </source>
</evidence>
<evidence type="ECO:0000256" key="8">
    <source>
        <dbReference type="PROSITE-ProRule" id="PRU00206"/>
    </source>
</evidence>
<dbReference type="GeneID" id="118406876"/>
<dbReference type="Proteomes" id="UP000001554">
    <property type="component" value="Chromosome 19"/>
</dbReference>
<evidence type="ECO:0000256" key="10">
    <source>
        <dbReference type="SAM" id="Phobius"/>
    </source>
</evidence>
<dbReference type="AlphaFoldDB" id="A0A9J7KKB5"/>
<feature type="transmembrane region" description="Helical" evidence="10">
    <location>
        <begin position="230"/>
        <end position="253"/>
    </location>
</feature>
<keyword evidence="2" id="KW-0964">Secreted</keyword>
<evidence type="ECO:0000256" key="1">
    <source>
        <dbReference type="ARBA" id="ARBA00004613"/>
    </source>
</evidence>
<dbReference type="SUPFAM" id="SSF57586">
    <property type="entry name" value="TNF receptor-like"/>
    <property type="match status" value="1"/>
</dbReference>
<evidence type="ECO:0000256" key="7">
    <source>
        <dbReference type="ARBA" id="ARBA00023180"/>
    </source>
</evidence>
<keyword evidence="6 8" id="KW-1015">Disulfide bond</keyword>
<reference evidence="14" key="2">
    <citation type="submission" date="2025-08" db="UniProtKB">
        <authorList>
            <consortium name="RefSeq"/>
        </authorList>
    </citation>
    <scope>IDENTIFICATION</scope>
    <source>
        <strain evidence="14">S238N-H82</strain>
        <tissue evidence="14">Testes</tissue>
    </source>
</reference>
<comment type="subcellular location">
    <subcellularLocation>
        <location evidence="1">Secreted</location>
    </subcellularLocation>
</comment>
<feature type="disulfide bond" evidence="8">
    <location>
        <begin position="99"/>
        <end position="114"/>
    </location>
</feature>
<evidence type="ECO:0000256" key="4">
    <source>
        <dbReference type="ARBA" id="ARBA00022729"/>
    </source>
</evidence>
<dbReference type="SMART" id="SM00005">
    <property type="entry name" value="DEATH"/>
    <property type="match status" value="1"/>
</dbReference>
<dbReference type="PANTHER" id="PTHR23097:SF181">
    <property type="entry name" value="CASPASE-8-LIKE"/>
    <property type="match status" value="1"/>
</dbReference>
<evidence type="ECO:0000256" key="6">
    <source>
        <dbReference type="ARBA" id="ARBA00023157"/>
    </source>
</evidence>
<reference evidence="13" key="1">
    <citation type="journal article" date="2020" name="Nat. Ecol. Evol.">
        <title>Deeply conserved synteny resolves early events in vertebrate evolution.</title>
        <authorList>
            <person name="Simakov O."/>
            <person name="Marletaz F."/>
            <person name="Yue J.X."/>
            <person name="O'Connell B."/>
            <person name="Jenkins J."/>
            <person name="Brandt A."/>
            <person name="Calef R."/>
            <person name="Tung C.H."/>
            <person name="Huang T.K."/>
            <person name="Schmutz J."/>
            <person name="Satoh N."/>
            <person name="Yu J.K."/>
            <person name="Putnam N.H."/>
            <person name="Green R.E."/>
            <person name="Rokhsar D.S."/>
        </authorList>
    </citation>
    <scope>NUCLEOTIDE SEQUENCE [LARGE SCALE GENOMIC DNA]</scope>
    <source>
        <strain evidence="13">S238N-H82</strain>
    </source>
</reference>
<dbReference type="Pfam" id="PF00531">
    <property type="entry name" value="Death"/>
    <property type="match status" value="1"/>
</dbReference>